<sequence length="702" mass="76452">MGCDWVLLVASFVVKFKKSLQFCQFSQVLSSFHYSPTGGSGSGGGFSLRNILADDGGRDYYSRSSSIQQQQPPPPQLSSSSSSSTLQLSPNPLPPSSPPSHNNNNEQNMSDVEIATTISSLSQIQNDKLNYSNGTRQKNNSMSISSLIVNTVNNTINPINNSVNNNVNNPFIKIPTKEPKGIVKKSPQKRRPSDSTDYSQKQKIHHPNSPKFHEIRDQLGKETKPNHLSPASVSQVHSMDWESQPPQQPPSSQQPQPLPPSSLQSPQPYPRSHNNIIIIPPQSDISSSSSSSSNRYNSQPQPPPPSHQHLHSHPHSSSISKNNGMGSPPMSAVDTKPSNMKSPYLIIDRNDRNQKSSSPPIHPNNGFSHGGMVGNHLVKHPGYPPNNNGYMHPSEMNPSNIQSRRVSDPSLPQNSNPMSMSRNNVLGYPPPQINGMNGPPIPDQQQQPPPPPSHSHSHSNHRLPMNNSLTNHRNPSLPNVLSPSESLPPQGPPSSLSHRNSTSSSSSSRSGSISTTLPPMQSSPTHPSHPPHHHHHPSSSSSHTHHHYPQEHHNHSHHPHAQQQQQQQNHHYHHSQTNQPNNYISPPPPSVPLTPQGPPPPPPPTPSQHSYNNHVTGKSPPSISMGQPLTNFLRDSSGPIINGYGGNPHHHIQSQNGVMNGAMNGGGIMGNSHLPPPPPQQQPPPLLPHQQQLGPPINGETF</sequence>
<dbReference type="OrthoDB" id="2246292at2759"/>
<dbReference type="GO" id="GO:0005884">
    <property type="term" value="C:actin filament"/>
    <property type="evidence" value="ECO:0007669"/>
    <property type="project" value="TreeGrafter"/>
</dbReference>
<feature type="compositionally biased region" description="Polar residues" evidence="1">
    <location>
        <begin position="396"/>
        <end position="424"/>
    </location>
</feature>
<feature type="region of interest" description="Disordered" evidence="1">
    <location>
        <begin position="159"/>
        <end position="702"/>
    </location>
</feature>
<feature type="compositionally biased region" description="Low complexity" evidence="1">
    <location>
        <begin position="481"/>
        <end position="514"/>
    </location>
</feature>
<feature type="compositionally biased region" description="Polar residues" evidence="1">
    <location>
        <begin position="465"/>
        <end position="479"/>
    </location>
</feature>
<feature type="compositionally biased region" description="Polar residues" evidence="1">
    <location>
        <begin position="607"/>
        <end position="634"/>
    </location>
</feature>
<feature type="compositionally biased region" description="Low complexity" evidence="1">
    <location>
        <begin position="274"/>
        <end position="299"/>
    </location>
</feature>
<name>A0A9N8V634_9GLOM</name>
<feature type="compositionally biased region" description="Pro residues" evidence="1">
    <location>
        <begin position="674"/>
        <end position="687"/>
    </location>
</feature>
<dbReference type="PANTHER" id="PTHR45691">
    <property type="entry name" value="PROTEIN DIAPHANOUS"/>
    <property type="match status" value="1"/>
</dbReference>
<comment type="caution">
    <text evidence="2">The sequence shown here is derived from an EMBL/GenBank/DDBJ whole genome shotgun (WGS) entry which is preliminary data.</text>
</comment>
<feature type="compositionally biased region" description="Low complexity" evidence="1">
    <location>
        <begin position="77"/>
        <end position="90"/>
    </location>
</feature>
<feature type="compositionally biased region" description="Low complexity" evidence="1">
    <location>
        <begin position="561"/>
        <end position="579"/>
    </location>
</feature>
<feature type="compositionally biased region" description="Basic residues" evidence="1">
    <location>
        <begin position="529"/>
        <end position="547"/>
    </location>
</feature>
<gene>
    <name evidence="2" type="ORF">DEBURN_LOCUS1192</name>
</gene>
<feature type="region of interest" description="Disordered" evidence="1">
    <location>
        <begin position="59"/>
        <end position="107"/>
    </location>
</feature>
<dbReference type="InterPro" id="IPR051412">
    <property type="entry name" value="Formin_Homology_Diaphanous_sf"/>
</dbReference>
<reference evidence="2" key="1">
    <citation type="submission" date="2021-06" db="EMBL/GenBank/DDBJ databases">
        <authorList>
            <person name="Kallberg Y."/>
            <person name="Tangrot J."/>
            <person name="Rosling A."/>
        </authorList>
    </citation>
    <scope>NUCLEOTIDE SEQUENCE</scope>
    <source>
        <strain evidence="2">AZ414A</strain>
    </source>
</reference>
<feature type="compositionally biased region" description="Basic and acidic residues" evidence="1">
    <location>
        <begin position="211"/>
        <end position="225"/>
    </location>
</feature>
<proteinExistence type="predicted"/>
<dbReference type="EMBL" id="CAJVPK010000049">
    <property type="protein sequence ID" value="CAG8437983.1"/>
    <property type="molecule type" value="Genomic_DNA"/>
</dbReference>
<dbReference type="PANTHER" id="PTHR45691:SF6">
    <property type="entry name" value="PROTEIN DIAPHANOUS"/>
    <property type="match status" value="1"/>
</dbReference>
<dbReference type="AlphaFoldDB" id="A0A9N8V634"/>
<feature type="compositionally biased region" description="Low complexity" evidence="1">
    <location>
        <begin position="159"/>
        <end position="170"/>
    </location>
</feature>
<organism evidence="2 3">
    <name type="scientific">Diversispora eburnea</name>
    <dbReference type="NCBI Taxonomy" id="1213867"/>
    <lineage>
        <taxon>Eukaryota</taxon>
        <taxon>Fungi</taxon>
        <taxon>Fungi incertae sedis</taxon>
        <taxon>Mucoromycota</taxon>
        <taxon>Glomeromycotina</taxon>
        <taxon>Glomeromycetes</taxon>
        <taxon>Diversisporales</taxon>
        <taxon>Diversisporaceae</taxon>
        <taxon>Diversispora</taxon>
    </lineage>
</organism>
<dbReference type="Proteomes" id="UP000789706">
    <property type="component" value="Unassembled WGS sequence"/>
</dbReference>
<dbReference type="GO" id="GO:0030041">
    <property type="term" value="P:actin filament polymerization"/>
    <property type="evidence" value="ECO:0007669"/>
    <property type="project" value="TreeGrafter"/>
</dbReference>
<evidence type="ECO:0000313" key="2">
    <source>
        <dbReference type="EMBL" id="CAG8437983.1"/>
    </source>
</evidence>
<evidence type="ECO:0000256" key="1">
    <source>
        <dbReference type="SAM" id="MobiDB-lite"/>
    </source>
</evidence>
<evidence type="ECO:0000313" key="3">
    <source>
        <dbReference type="Proteomes" id="UP000789706"/>
    </source>
</evidence>
<keyword evidence="3" id="KW-1185">Reference proteome</keyword>
<feature type="compositionally biased region" description="Pro residues" evidence="1">
    <location>
        <begin position="439"/>
        <end position="453"/>
    </location>
</feature>
<feature type="compositionally biased region" description="Pro residues" evidence="1">
    <location>
        <begin position="585"/>
        <end position="606"/>
    </location>
</feature>
<feature type="compositionally biased region" description="Low complexity" evidence="1">
    <location>
        <begin position="250"/>
        <end position="266"/>
    </location>
</feature>
<accession>A0A9N8V634</accession>
<protein>
    <submittedName>
        <fullName evidence="2">7519_t:CDS:1</fullName>
    </submittedName>
</protein>